<accession>A0A8H4AC30</accession>
<dbReference type="AlphaFoldDB" id="A0A8H4AC30"/>
<organism evidence="1 2">
    <name type="scientific">Gigaspora margarita</name>
    <dbReference type="NCBI Taxonomy" id="4874"/>
    <lineage>
        <taxon>Eukaryota</taxon>
        <taxon>Fungi</taxon>
        <taxon>Fungi incertae sedis</taxon>
        <taxon>Mucoromycota</taxon>
        <taxon>Glomeromycotina</taxon>
        <taxon>Glomeromycetes</taxon>
        <taxon>Diversisporales</taxon>
        <taxon>Gigasporaceae</taxon>
        <taxon>Gigaspora</taxon>
    </lineage>
</organism>
<evidence type="ECO:0000313" key="2">
    <source>
        <dbReference type="Proteomes" id="UP000439903"/>
    </source>
</evidence>
<keyword evidence="2" id="KW-1185">Reference proteome</keyword>
<dbReference type="SMART" id="SM00671">
    <property type="entry name" value="SEL1"/>
    <property type="match status" value="3"/>
</dbReference>
<name>A0A8H4AC30_GIGMA</name>
<keyword evidence="1" id="KW-0418">Kinase</keyword>
<dbReference type="InterPro" id="IPR006597">
    <property type="entry name" value="Sel1-like"/>
</dbReference>
<protein>
    <submittedName>
        <fullName evidence="1">Calmodulin-dependent protein kinase</fullName>
    </submittedName>
</protein>
<dbReference type="Gene3D" id="1.25.40.10">
    <property type="entry name" value="Tetratricopeptide repeat domain"/>
    <property type="match status" value="1"/>
</dbReference>
<sequence>MSFAKDISSSNDITQITTAFDQLNLIDFQNPEDIYWLGYCYEHGIEVEKDEDKAFIHYQKSANMNNSNGIYQVGYCYHLGIGVETNRQEAFLHYQKSAEAGNSMGIFKTAICYFYGIGVEKDEAKFYEWIEKELV</sequence>
<dbReference type="GO" id="GO:0016301">
    <property type="term" value="F:kinase activity"/>
    <property type="evidence" value="ECO:0007669"/>
    <property type="project" value="UniProtKB-KW"/>
</dbReference>
<reference evidence="1 2" key="1">
    <citation type="journal article" date="2019" name="Environ. Microbiol.">
        <title>At the nexus of three kingdoms: the genome of the mycorrhizal fungus Gigaspora margarita provides insights into plant, endobacterial and fungal interactions.</title>
        <authorList>
            <person name="Venice F."/>
            <person name="Ghignone S."/>
            <person name="Salvioli di Fossalunga A."/>
            <person name="Amselem J."/>
            <person name="Novero M."/>
            <person name="Xianan X."/>
            <person name="Sedzielewska Toro K."/>
            <person name="Morin E."/>
            <person name="Lipzen A."/>
            <person name="Grigoriev I.V."/>
            <person name="Henrissat B."/>
            <person name="Martin F.M."/>
            <person name="Bonfante P."/>
        </authorList>
    </citation>
    <scope>NUCLEOTIDE SEQUENCE [LARGE SCALE GENOMIC DNA]</scope>
    <source>
        <strain evidence="1 2">BEG34</strain>
    </source>
</reference>
<comment type="caution">
    <text evidence="1">The sequence shown here is derived from an EMBL/GenBank/DDBJ whole genome shotgun (WGS) entry which is preliminary data.</text>
</comment>
<dbReference type="SUPFAM" id="SSF81901">
    <property type="entry name" value="HCP-like"/>
    <property type="match status" value="1"/>
</dbReference>
<dbReference type="InterPro" id="IPR052945">
    <property type="entry name" value="Mitotic_Regulator"/>
</dbReference>
<dbReference type="Pfam" id="PF08238">
    <property type="entry name" value="Sel1"/>
    <property type="match status" value="3"/>
</dbReference>
<proteinExistence type="predicted"/>
<gene>
    <name evidence="1" type="ORF">F8M41_024220</name>
</gene>
<evidence type="ECO:0000313" key="1">
    <source>
        <dbReference type="EMBL" id="KAF0477718.1"/>
    </source>
</evidence>
<dbReference type="OrthoDB" id="2384430at2759"/>
<dbReference type="EMBL" id="WTPW01000815">
    <property type="protein sequence ID" value="KAF0477718.1"/>
    <property type="molecule type" value="Genomic_DNA"/>
</dbReference>
<keyword evidence="1" id="KW-0808">Transferase</keyword>
<dbReference type="PANTHER" id="PTHR43628:SF1">
    <property type="entry name" value="CHITIN SYNTHASE REGULATORY FACTOR 2-RELATED"/>
    <property type="match status" value="1"/>
</dbReference>
<dbReference type="PANTHER" id="PTHR43628">
    <property type="entry name" value="ACTIVATOR OF C KINASE PROTEIN 1-RELATED"/>
    <property type="match status" value="1"/>
</dbReference>
<dbReference type="InterPro" id="IPR011990">
    <property type="entry name" value="TPR-like_helical_dom_sf"/>
</dbReference>
<dbReference type="Proteomes" id="UP000439903">
    <property type="component" value="Unassembled WGS sequence"/>
</dbReference>